<dbReference type="GO" id="GO:0010008">
    <property type="term" value="C:endosome membrane"/>
    <property type="evidence" value="ECO:0007669"/>
    <property type="project" value="TreeGrafter"/>
</dbReference>
<dbReference type="AlphaFoldDB" id="G8Y3H5"/>
<comment type="subcellular location">
    <subcellularLocation>
        <location evidence="1">Endomembrane system</location>
    </subcellularLocation>
    <subcellularLocation>
        <location evidence="7">Golgi apparatus</location>
    </subcellularLocation>
</comment>
<keyword evidence="7" id="KW-0333">Golgi apparatus</keyword>
<dbReference type="GO" id="GO:0005794">
    <property type="term" value="C:Golgi apparatus"/>
    <property type="evidence" value="ECO:0007669"/>
    <property type="project" value="UniProtKB-SubCell"/>
</dbReference>
<dbReference type="SUPFAM" id="SSF48371">
    <property type="entry name" value="ARM repeat"/>
    <property type="match status" value="1"/>
</dbReference>
<dbReference type="InterPro" id="IPR002553">
    <property type="entry name" value="Clathrin/coatomer_adapt-like_N"/>
</dbReference>
<evidence type="ECO:0000256" key="8">
    <source>
        <dbReference type="SAM" id="MobiDB-lite"/>
    </source>
</evidence>
<proteinExistence type="inferred from homology"/>
<comment type="function">
    <text evidence="7">Part of the AP-3 complex, an adaptor-related complex which is not clathrin-associated. The complex is associated with the Golgi region as well as more peripheral structures. It facilitates the budding of vesicles from the Golgi membrane.</text>
</comment>
<dbReference type="eggNOG" id="KOG1059">
    <property type="taxonomic scope" value="Eukaryota"/>
</dbReference>
<feature type="compositionally biased region" description="Basic and acidic residues" evidence="8">
    <location>
        <begin position="1065"/>
        <end position="1088"/>
    </location>
</feature>
<dbReference type="PANTHER" id="PTHR22781">
    <property type="entry name" value="DELTA ADAPTIN-RELATED"/>
    <property type="match status" value="1"/>
</dbReference>
<dbReference type="Pfam" id="PF01602">
    <property type="entry name" value="Adaptin_N"/>
    <property type="match status" value="1"/>
</dbReference>
<feature type="region of interest" description="Disordered" evidence="8">
    <location>
        <begin position="690"/>
        <end position="771"/>
    </location>
</feature>
<evidence type="ECO:0000256" key="2">
    <source>
        <dbReference type="ARBA" id="ARBA00006613"/>
    </source>
</evidence>
<dbReference type="GO" id="GO:0006896">
    <property type="term" value="P:Golgi to vacuole transport"/>
    <property type="evidence" value="ECO:0007669"/>
    <property type="project" value="TreeGrafter"/>
</dbReference>
<dbReference type="HOGENOM" id="CLU_001908_1_1_1"/>
<dbReference type="GO" id="GO:0030123">
    <property type="term" value="C:AP-3 adaptor complex"/>
    <property type="evidence" value="ECO:0007669"/>
    <property type="project" value="InterPro"/>
</dbReference>
<feature type="compositionally biased region" description="Basic residues" evidence="8">
    <location>
        <begin position="1089"/>
        <end position="1106"/>
    </location>
</feature>
<dbReference type="GO" id="GO:0006623">
    <property type="term" value="P:protein targeting to vacuole"/>
    <property type="evidence" value="ECO:0007669"/>
    <property type="project" value="TreeGrafter"/>
</dbReference>
<gene>
    <name evidence="10" type="primary">Piso0_004825</name>
    <name evidence="10" type="ORF">GNLVRS01_PISO0M01816g</name>
</gene>
<keyword evidence="5 7" id="KW-0653">Protein transport</keyword>
<feature type="region of interest" description="Disordered" evidence="8">
    <location>
        <begin position="969"/>
        <end position="1147"/>
    </location>
</feature>
<dbReference type="InParanoid" id="G8Y3H5"/>
<dbReference type="Proteomes" id="UP000005222">
    <property type="component" value="Chromosome M"/>
</dbReference>
<comment type="similarity">
    <text evidence="2 7">Belongs to the adaptor complexes large subunit family.</text>
</comment>
<feature type="region of interest" description="Disordered" evidence="8">
    <location>
        <begin position="800"/>
        <end position="829"/>
    </location>
</feature>
<dbReference type="OrthoDB" id="10264595at2759"/>
<feature type="compositionally biased region" description="Basic and acidic residues" evidence="8">
    <location>
        <begin position="692"/>
        <end position="707"/>
    </location>
</feature>
<dbReference type="FunCoup" id="G8Y3H5">
    <property type="interactions" value="1021"/>
</dbReference>
<keyword evidence="4" id="KW-0677">Repeat</keyword>
<sequence length="1147" mass="129821">MASFQIQNSDVLARLKPFGISFEKSLHDLIKGIRSHSKESEESLSKFLNDAITECKNELLSTDLEIKAMAVLKLVYLEMYGFEMSWCNFQVLEVMSSNKFQQKRIGYLAAIQSFKNEQDLLILATNQFKKDLNSSNPTEIGLALSGIATIVTPNLSKDINDDVILKLNHSKPYIRKKAILAMYKIFLRFPESLKINFNKIIEKLDDSDTSVISATINVICEISKKNPNIFIKYLPKFFTILETTSNNWLIIRILKLFQSLSKVEPRMKKKICPTILSLMLKTHASSLLYECINCIVNGNMLSPDSSKDKETAKFCVEQIMKFFETRDSNLKFVGLLSLISLIKLFPSLLHKVPNVSKTLMNCITDEDLIIKRKALEISQLLVTEDNIASIVQSLLVQLIPKDHSLVPDSFKLEITNKILFIASDDNYMNIPNFRWYIAVLSDLLNLTVIPSASGVFTSVDTADDISSKVGGELKILATRVPSSRHVLFEKIIIPLVQDEKVLKYCPVLLRDIYWIMGEYIEEIGAPVSSSDVESPSADEDTHSIAPLGRLVGIFNALVNHRVDTLLDLTSSQNFPISSLILDIDNPDVLSILVQALVKLFNGIVSAYSNLFVLNGRIQQDKASQLSYFLFKIIKFLENWERHLNYEVQERATSWLEFLRLCLEALTENDYSGIELLEKREVEYYKNLSSSSHIEKTTKSSDETRSFVDDDESDEDSDEEDDEESDEESEEESEDESEDENDEENEQERDEELQENNGTNLVKINNEEDEARVGVEENADYISSDSKRFMNVDETLVVNANESSPHNVNNISFSQGTVSNQDNDYTNENEPSNLDNGYYELPALLTQVLPSFFKCYSLNPISKNAQKNILLPDDIPNDEIEDLQDVTDDISISGVEEDTYLDLLMKKEASYYPEVTSFRNDLMEGDAVSTKKQQRLERMKYDPYYLASDNVEPKPNSRIKDLFKPNFAKSDSPDVLSGSPSIKSMDSLKGLEAHRKRKKSKRPVKERVLILSEETIGNESGDPGDSDAPSVNKSIKAKRDPLKRGSTPFDNFLFNSSTDPLLQEGKSNDSKDIDLEEMRRKLEKASVKKDKTKKSTKNGSHSKKTKSAKMSSNKKDKSHPDNTDPPADESGVVTIKKSKKKKSKAIIE</sequence>
<evidence type="ECO:0000259" key="9">
    <source>
        <dbReference type="Pfam" id="PF01602"/>
    </source>
</evidence>
<organism evidence="10 11">
    <name type="scientific">Pichia sorbitophila (strain ATCC MYA-4447 / BCRC 22081 / CBS 7064 / NBRC 10061 / NRRL Y-12695)</name>
    <name type="common">Hybrid yeast</name>
    <dbReference type="NCBI Taxonomy" id="559304"/>
    <lineage>
        <taxon>Eukaryota</taxon>
        <taxon>Fungi</taxon>
        <taxon>Dikarya</taxon>
        <taxon>Ascomycota</taxon>
        <taxon>Saccharomycotina</taxon>
        <taxon>Pichiomycetes</taxon>
        <taxon>Debaryomycetaceae</taxon>
        <taxon>Millerozyma</taxon>
    </lineage>
</organism>
<keyword evidence="6" id="KW-0472">Membrane</keyword>
<evidence type="ECO:0000256" key="1">
    <source>
        <dbReference type="ARBA" id="ARBA00004308"/>
    </source>
</evidence>
<protein>
    <recommendedName>
        <fullName evidence="7">AP-3 complex subunit delta</fullName>
    </recommendedName>
</protein>
<evidence type="ECO:0000313" key="10">
    <source>
        <dbReference type="EMBL" id="CCE85243.1"/>
    </source>
</evidence>
<evidence type="ECO:0000256" key="6">
    <source>
        <dbReference type="ARBA" id="ARBA00023136"/>
    </source>
</evidence>
<feature type="compositionally biased region" description="Basic residues" evidence="8">
    <location>
        <begin position="1135"/>
        <end position="1147"/>
    </location>
</feature>
<dbReference type="STRING" id="559304.G8Y3H5"/>
<name>G8Y3H5_PICSO</name>
<dbReference type="PIRSF" id="PIRSF037092">
    <property type="entry name" value="AP3_complex_delta"/>
    <property type="match status" value="1"/>
</dbReference>
<dbReference type="InterPro" id="IPR017105">
    <property type="entry name" value="AP3_complex_dsu"/>
</dbReference>
<reference evidence="10 11" key="1">
    <citation type="journal article" date="2012" name="G3 (Bethesda)">
        <title>Pichia sorbitophila, an interspecies yeast hybrid reveals early steps of genome resolution following polyploidization.</title>
        <authorList>
            <person name="Leh Louis V."/>
            <person name="Despons L."/>
            <person name="Friedrich A."/>
            <person name="Martin T."/>
            <person name="Durrens P."/>
            <person name="Casaregola S."/>
            <person name="Neuveglise C."/>
            <person name="Fairhead C."/>
            <person name="Marck C."/>
            <person name="Cruz J.A."/>
            <person name="Straub M.L."/>
            <person name="Kugler V."/>
            <person name="Sacerdot C."/>
            <person name="Uzunov Z."/>
            <person name="Thierry A."/>
            <person name="Weiss S."/>
            <person name="Bleykasten C."/>
            <person name="De Montigny J."/>
            <person name="Jacques N."/>
            <person name="Jung P."/>
            <person name="Lemaire M."/>
            <person name="Mallet S."/>
            <person name="Morel G."/>
            <person name="Richard G.F."/>
            <person name="Sarkar A."/>
            <person name="Savel G."/>
            <person name="Schacherer J."/>
            <person name="Seret M.L."/>
            <person name="Talla E."/>
            <person name="Samson G."/>
            <person name="Jubin C."/>
            <person name="Poulain J."/>
            <person name="Vacherie B."/>
            <person name="Barbe V."/>
            <person name="Pelletier E."/>
            <person name="Sherman D.J."/>
            <person name="Westhof E."/>
            <person name="Weissenbach J."/>
            <person name="Baret P.V."/>
            <person name="Wincker P."/>
            <person name="Gaillardin C."/>
            <person name="Dujon B."/>
            <person name="Souciet J.L."/>
        </authorList>
    </citation>
    <scope>NUCLEOTIDE SEQUENCE [LARGE SCALE GENOMIC DNA]</scope>
    <source>
        <strain evidence="11">ATCC MYA-4447 / BCRC 22081 / CBS 7064 / NBRC 10061 / NRRL Y-12695</strain>
    </source>
</reference>
<keyword evidence="11" id="KW-1185">Reference proteome</keyword>
<keyword evidence="3 7" id="KW-0813">Transport</keyword>
<dbReference type="InterPro" id="IPR011989">
    <property type="entry name" value="ARM-like"/>
</dbReference>
<dbReference type="Gene3D" id="1.25.10.10">
    <property type="entry name" value="Leucine-rich Repeat Variant"/>
    <property type="match status" value="1"/>
</dbReference>
<evidence type="ECO:0000256" key="7">
    <source>
        <dbReference type="PIRNR" id="PIRNR037092"/>
    </source>
</evidence>
<feature type="compositionally biased region" description="Basic and acidic residues" evidence="8">
    <location>
        <begin position="1112"/>
        <end position="1121"/>
    </location>
</feature>
<comment type="subunit">
    <text evidence="7">Adaptor protein complex 3 (AP-3) is a heterotetramer.</text>
</comment>
<evidence type="ECO:0000313" key="11">
    <source>
        <dbReference type="Proteomes" id="UP000005222"/>
    </source>
</evidence>
<feature type="domain" description="Clathrin/coatomer adaptor adaptin-like N-terminal" evidence="9">
    <location>
        <begin position="53"/>
        <end position="659"/>
    </location>
</feature>
<evidence type="ECO:0000256" key="5">
    <source>
        <dbReference type="ARBA" id="ARBA00022927"/>
    </source>
</evidence>
<evidence type="ECO:0000256" key="3">
    <source>
        <dbReference type="ARBA" id="ARBA00022448"/>
    </source>
</evidence>
<feature type="compositionally biased region" description="Acidic residues" evidence="8">
    <location>
        <begin position="708"/>
        <end position="753"/>
    </location>
</feature>
<evidence type="ECO:0000256" key="4">
    <source>
        <dbReference type="ARBA" id="ARBA00022737"/>
    </source>
</evidence>
<accession>G8Y3H5</accession>
<dbReference type="PANTHER" id="PTHR22781:SF12">
    <property type="entry name" value="AP-3 COMPLEX SUBUNIT DELTA-1"/>
    <property type="match status" value="1"/>
</dbReference>
<dbReference type="InterPro" id="IPR016024">
    <property type="entry name" value="ARM-type_fold"/>
</dbReference>
<dbReference type="EMBL" id="FO082047">
    <property type="protein sequence ID" value="CCE85243.1"/>
    <property type="molecule type" value="Genomic_DNA"/>
</dbReference>